<keyword evidence="2" id="KW-1185">Reference proteome</keyword>
<name>A0ACC2WEK2_9TREE</name>
<evidence type="ECO:0000313" key="1">
    <source>
        <dbReference type="EMBL" id="KAJ9109775.1"/>
    </source>
</evidence>
<dbReference type="Proteomes" id="UP001230649">
    <property type="component" value="Unassembled WGS sequence"/>
</dbReference>
<organism evidence="1 2">
    <name type="scientific">Naganishia adeliensis</name>
    <dbReference type="NCBI Taxonomy" id="92952"/>
    <lineage>
        <taxon>Eukaryota</taxon>
        <taxon>Fungi</taxon>
        <taxon>Dikarya</taxon>
        <taxon>Basidiomycota</taxon>
        <taxon>Agaricomycotina</taxon>
        <taxon>Tremellomycetes</taxon>
        <taxon>Filobasidiales</taxon>
        <taxon>Filobasidiaceae</taxon>
        <taxon>Naganishia</taxon>
    </lineage>
</organism>
<sequence length="737" mass="83232">MHQSQAYSAKPHRKPQPTSSPGNTDIAENDQGSSQGMQKLAAGLSRVSVSGLSDNDTSTQNRYQSPKPRGAMVNHGDGQEWRTTGWQTQGMESRVPHDGPDGGSWRPARRDHGADRDQGDFAPGRHSPFRDPSQRFYPEQFDNAESRPRHQHGLPPPPSVNSVYNRSLRQHNRGGHVSPNRSSSRHSDSRRPYDNMDDSARYQAHDSYHDSHQPANRSPSSAMNGSYEREPRHDVQQRARRSVTPIRQQPVHEPVETRSRLHVDPSIKFEPITQSNCIPPHLQHPFRSYPSGTTFDVSEALQSEPVTARHPKPEYFTMAQASPNVYYANPPRDTIDPRSSRKLVVLDLNGAMLVRSGRSTDPILNIQRKVYPRPFLSAFLDYMLQPARPVNDWSNPSNGSSQQMRPYEAFVWSSAQPLNVDTMIRLSFGKWGMPTSPNARDRVVCEEMLARFERVESRPGRILGVWTRMEMDLTKAQYGKKSLTYKDLEKVVKHFEHLEPTAAETSRFYRPDPDFNPSLQSTLLVDDSTVKACMQPFNHIPIPEYTLESLEATNRVLEAENEVKEQDRTEQGSGRGVQREVETRANILRQIFGADPSTLLDHTSSDTTNQVYTWNDEPKLDGILLAVVGILQEVKDVVNLPAWIAAGGPVPNVDHTFTQDMAKKGWTYIASLDCDSAPEKLETTTSTISHSAPTLLPSHPDYKHWYQAPPHTLYWVRRGLVALYERGIDPRDSDQGV</sequence>
<protein>
    <submittedName>
        <fullName evidence="1">Uncharacterized protein</fullName>
    </submittedName>
</protein>
<evidence type="ECO:0000313" key="2">
    <source>
        <dbReference type="Proteomes" id="UP001230649"/>
    </source>
</evidence>
<dbReference type="EMBL" id="JASBWS010000028">
    <property type="protein sequence ID" value="KAJ9109775.1"/>
    <property type="molecule type" value="Genomic_DNA"/>
</dbReference>
<reference evidence="1" key="1">
    <citation type="submission" date="2023-04" db="EMBL/GenBank/DDBJ databases">
        <title>Draft Genome sequencing of Naganishia species isolated from polar environments using Oxford Nanopore Technology.</title>
        <authorList>
            <person name="Leo P."/>
            <person name="Venkateswaran K."/>
        </authorList>
    </citation>
    <scope>NUCLEOTIDE SEQUENCE</scope>
    <source>
        <strain evidence="1">MNA-CCFEE 5262</strain>
    </source>
</reference>
<comment type="caution">
    <text evidence="1">The sequence shown here is derived from an EMBL/GenBank/DDBJ whole genome shotgun (WGS) entry which is preliminary data.</text>
</comment>
<accession>A0ACC2WEK2</accession>
<gene>
    <name evidence="1" type="ORF">QFC20_003191</name>
</gene>
<proteinExistence type="predicted"/>